<reference evidence="2" key="1">
    <citation type="submission" date="2021-05" db="EMBL/GenBank/DDBJ databases">
        <title>Complete genome sequence of the cellulolytic planctomycete Telmatocola sphagniphila SP2T and characterization of the first cellulase from planctomycetes.</title>
        <authorList>
            <person name="Rakitin A.L."/>
            <person name="Beletsky A.V."/>
            <person name="Naumoff D.G."/>
            <person name="Kulichevskaya I.S."/>
            <person name="Mardanov A.V."/>
            <person name="Ravin N.V."/>
            <person name="Dedysh S.N."/>
        </authorList>
    </citation>
    <scope>NUCLEOTIDE SEQUENCE</scope>
    <source>
        <strain evidence="2">SP2T</strain>
    </source>
</reference>
<evidence type="ECO:0000313" key="3">
    <source>
        <dbReference type="Proteomes" id="UP000676194"/>
    </source>
</evidence>
<dbReference type="Proteomes" id="UP000676194">
    <property type="component" value="Chromosome"/>
</dbReference>
<dbReference type="SUPFAM" id="SSF55021">
    <property type="entry name" value="ACT-like"/>
    <property type="match status" value="1"/>
</dbReference>
<keyword evidence="3" id="KW-1185">Reference proteome</keyword>
<dbReference type="Gene3D" id="3.30.2130.10">
    <property type="entry name" value="VC0802-like"/>
    <property type="match status" value="1"/>
</dbReference>
<protein>
    <submittedName>
        <fullName evidence="2">Acetolactate synthase</fullName>
    </submittedName>
</protein>
<dbReference type="InterPro" id="IPR045865">
    <property type="entry name" value="ACT-like_dom_sf"/>
</dbReference>
<dbReference type="AlphaFoldDB" id="A0A8E6EYE2"/>
<dbReference type="PANTHER" id="PTHR40099">
    <property type="entry name" value="ACETOLACTATE SYNTHASE, SMALL SUBUNIT"/>
    <property type="match status" value="1"/>
</dbReference>
<organism evidence="2 3">
    <name type="scientific">Telmatocola sphagniphila</name>
    <dbReference type="NCBI Taxonomy" id="1123043"/>
    <lineage>
        <taxon>Bacteria</taxon>
        <taxon>Pseudomonadati</taxon>
        <taxon>Planctomycetota</taxon>
        <taxon>Planctomycetia</taxon>
        <taxon>Gemmatales</taxon>
        <taxon>Gemmataceae</taxon>
    </lineage>
</organism>
<sequence length="163" mass="18177">MNFGEGDDIDTITARGRDYPSVRQFNVFLENRLGAMMNVVRRFEATDVRIVSLTVVDSADCAIIRMVLSDPERALEIFKLAKMMVTESDLVVVKLPNSNQPLVEICKALLSAEISIHYAYPLLMGVGFEGSTALALHVSDHEMAVQTLQEKGFTIYTESDLKF</sequence>
<evidence type="ECO:0000259" key="1">
    <source>
        <dbReference type="Pfam" id="PF19571"/>
    </source>
</evidence>
<proteinExistence type="predicted"/>
<dbReference type="KEGG" id="tsph:KIH39_01335"/>
<dbReference type="PANTHER" id="PTHR40099:SF1">
    <property type="entry name" value="ACETOLACTATE SYNTHASE, SMALL SUBUNIT"/>
    <property type="match status" value="1"/>
</dbReference>
<dbReference type="RefSeq" id="WP_213497480.1">
    <property type="nucleotide sequence ID" value="NZ_CP074694.1"/>
</dbReference>
<evidence type="ECO:0000313" key="2">
    <source>
        <dbReference type="EMBL" id="QVL32588.1"/>
    </source>
</evidence>
<dbReference type="InterPro" id="IPR045739">
    <property type="entry name" value="ACT_dom_pair"/>
</dbReference>
<feature type="domain" description="ACT" evidence="1">
    <location>
        <begin position="22"/>
        <end position="126"/>
    </location>
</feature>
<dbReference type="Pfam" id="PF19571">
    <property type="entry name" value="ACT_8"/>
    <property type="match status" value="1"/>
</dbReference>
<name>A0A8E6EYE2_9BACT</name>
<accession>A0A8E6EYE2</accession>
<gene>
    <name evidence="2" type="ORF">KIH39_01335</name>
</gene>
<dbReference type="EMBL" id="CP074694">
    <property type="protein sequence ID" value="QVL32588.1"/>
    <property type="molecule type" value="Genomic_DNA"/>
</dbReference>